<gene>
    <name evidence="1" type="ORF">HW554_06370</name>
</gene>
<dbReference type="EMBL" id="JABKAU010000008">
    <property type="protein sequence ID" value="NVO30824.1"/>
    <property type="molecule type" value="Genomic_DNA"/>
</dbReference>
<evidence type="ECO:0000313" key="2">
    <source>
        <dbReference type="Proteomes" id="UP000565521"/>
    </source>
</evidence>
<protein>
    <recommendedName>
        <fullName evidence="3">Immunity protein 8</fullName>
    </recommendedName>
</protein>
<sequence length="119" mass="14110">MSEYTLYSWGASEVPDLSDYNPVGDFCIEVQFDLKYAEEDGLITYWFILANNNGLFHYIENNLHEDEMFLSVKKIIITKEFSYENLMLFLNNEVRDKCIVLNNFDLCRYLNSEFNESID</sequence>
<reference evidence="1 2" key="1">
    <citation type="submission" date="2020-05" db="EMBL/GenBank/DDBJ databases">
        <title>Hymenobacter terrestris sp. nov. and Hymenobacter lapidiphilus sp. nov., isolated from regoliths in Antarctica.</title>
        <authorList>
            <person name="Sedlacek I."/>
            <person name="Pantucek R."/>
            <person name="Zeman M."/>
            <person name="Holochova P."/>
            <person name="Kralova S."/>
            <person name="Stankova E."/>
            <person name="Sedo O."/>
            <person name="Micenkova L."/>
            <person name="Svec P."/>
            <person name="Gupta V."/>
            <person name="Sood U."/>
            <person name="Korpole U.S."/>
            <person name="Lal R."/>
        </authorList>
    </citation>
    <scope>NUCLEOTIDE SEQUENCE [LARGE SCALE GENOMIC DNA]</scope>
    <source>
        <strain evidence="1 2">P5342</strain>
    </source>
</reference>
<name>A0A7Y7U5J4_9BACT</name>
<organism evidence="1 2">
    <name type="scientific">Hymenobacter lapidiphilus</name>
    <dbReference type="NCBI Taxonomy" id="2608003"/>
    <lineage>
        <taxon>Bacteria</taxon>
        <taxon>Pseudomonadati</taxon>
        <taxon>Bacteroidota</taxon>
        <taxon>Cytophagia</taxon>
        <taxon>Cytophagales</taxon>
        <taxon>Hymenobacteraceae</taxon>
        <taxon>Hymenobacter</taxon>
    </lineage>
</organism>
<evidence type="ECO:0008006" key="3">
    <source>
        <dbReference type="Google" id="ProtNLM"/>
    </source>
</evidence>
<dbReference type="AlphaFoldDB" id="A0A7Y7U5J4"/>
<keyword evidence="2" id="KW-1185">Reference proteome</keyword>
<accession>A0A7Y7U5J4</accession>
<dbReference type="Proteomes" id="UP000565521">
    <property type="component" value="Unassembled WGS sequence"/>
</dbReference>
<evidence type="ECO:0000313" key="1">
    <source>
        <dbReference type="EMBL" id="NVO30824.1"/>
    </source>
</evidence>
<proteinExistence type="predicted"/>
<dbReference type="RefSeq" id="WP_176907743.1">
    <property type="nucleotide sequence ID" value="NZ_JABKAU010000008.1"/>
</dbReference>
<comment type="caution">
    <text evidence="1">The sequence shown here is derived from an EMBL/GenBank/DDBJ whole genome shotgun (WGS) entry which is preliminary data.</text>
</comment>